<name>A0ABS7SLW6_9BURK</name>
<keyword evidence="2" id="KW-1185">Reference proteome</keyword>
<evidence type="ECO:0000313" key="1">
    <source>
        <dbReference type="EMBL" id="MBZ2207174.1"/>
    </source>
</evidence>
<gene>
    <name evidence="1" type="ORF">I4X03_007860</name>
</gene>
<comment type="caution">
    <text evidence="1">The sequence shown here is derived from an EMBL/GenBank/DDBJ whole genome shotgun (WGS) entry which is preliminary data.</text>
</comment>
<protein>
    <submittedName>
        <fullName evidence="1">Uncharacterized protein</fullName>
    </submittedName>
</protein>
<sequence>MKPHRSSERWRDVANYQARLDHAAERTVEAALDLQRHCGTGYAARYLDANDISLQVALRTLTRPAQRRRLVME</sequence>
<reference evidence="1 2" key="1">
    <citation type="submission" date="2021-08" db="EMBL/GenBank/DDBJ databases">
        <title>Massilia sp. R798.</title>
        <authorList>
            <person name="Baek J.H."/>
            <person name="Jung H.S."/>
            <person name="Kim K.R."/>
            <person name="Jeon C.O."/>
        </authorList>
    </citation>
    <scope>NUCLEOTIDE SEQUENCE [LARGE SCALE GENOMIC DNA]</scope>
    <source>
        <strain evidence="1 2">R798</strain>
    </source>
</reference>
<dbReference type="RefSeq" id="WP_223467675.1">
    <property type="nucleotide sequence ID" value="NZ_JAFBIL020000003.1"/>
</dbReference>
<organism evidence="1 2">
    <name type="scientific">Massilia soli</name>
    <dbReference type="NCBI Taxonomy" id="2792854"/>
    <lineage>
        <taxon>Bacteria</taxon>
        <taxon>Pseudomonadati</taxon>
        <taxon>Pseudomonadota</taxon>
        <taxon>Betaproteobacteria</taxon>
        <taxon>Burkholderiales</taxon>
        <taxon>Oxalobacteraceae</taxon>
        <taxon>Telluria group</taxon>
        <taxon>Massilia</taxon>
    </lineage>
</organism>
<evidence type="ECO:0000313" key="2">
    <source>
        <dbReference type="Proteomes" id="UP000809349"/>
    </source>
</evidence>
<dbReference type="EMBL" id="JAFBIL020000003">
    <property type="protein sequence ID" value="MBZ2207174.1"/>
    <property type="molecule type" value="Genomic_DNA"/>
</dbReference>
<dbReference type="Proteomes" id="UP000809349">
    <property type="component" value="Unassembled WGS sequence"/>
</dbReference>
<proteinExistence type="predicted"/>
<accession>A0ABS7SLW6</accession>